<keyword evidence="1" id="KW-0812">Transmembrane</keyword>
<keyword evidence="1" id="KW-1133">Transmembrane helix</keyword>
<dbReference type="PANTHER" id="PTHR24359:SF1">
    <property type="entry name" value="INHIBITOR OF NUCLEAR FACTOR KAPPA-B KINASE EPSILON SUBUNIT HOMOLOG 1-RELATED"/>
    <property type="match status" value="1"/>
</dbReference>
<accession>A0AAV9UM66</accession>
<dbReference type="PANTHER" id="PTHR24359">
    <property type="entry name" value="SERINE/THREONINE-PROTEIN KINASE SBK1"/>
    <property type="match status" value="1"/>
</dbReference>
<dbReference type="InterPro" id="IPR036770">
    <property type="entry name" value="Ankyrin_rpt-contain_sf"/>
</dbReference>
<keyword evidence="1" id="KW-0472">Membrane</keyword>
<feature type="transmembrane region" description="Helical" evidence="1">
    <location>
        <begin position="1166"/>
        <end position="1186"/>
    </location>
</feature>
<protein>
    <recommendedName>
        <fullName evidence="2">Protein kinase domain-containing protein</fullName>
    </recommendedName>
</protein>
<evidence type="ECO:0000313" key="4">
    <source>
        <dbReference type="Proteomes" id="UP001373714"/>
    </source>
</evidence>
<keyword evidence="4" id="KW-1185">Reference proteome</keyword>
<proteinExistence type="predicted"/>
<dbReference type="PROSITE" id="PS50011">
    <property type="entry name" value="PROTEIN_KINASE_DOM"/>
    <property type="match status" value="1"/>
</dbReference>
<sequence>MASSVRANVSHSTQISLNPLNATNADAARTHRSGTERMGPALTADHVTQSEMEDLQLQCGKCDFMAFLAAAYEFAQLRDCEGLRPFVGFEVSDRESEQIEASKTSGASCIVISGMLFRHMFSAVTESIGKTTQALFVVKKNRRSRDGTYFDETGMPHASNNGKWQARGLIFEVRVLSNEFLRKHPNIVKLLMIAWSCNPRPNPHLVFEHASHGNLKNLLQTHTHLFYNTRLKICMDVRNGLQALHSCNVIHRDIKLENVLIFEKASALGNQLECIAKLADFGNSFLMTDLDEVSVEELPATTSPSHRRPGSPLYAPPEYQEALQGWKYTLSDLYSYGILIWHTMLGFDALDAFYTGTETSSLLADGLSIVGEDSESRKIERGLHLEQLKITGKLLHIAKLMLFEHARSIIAVEDIMPDTVYYALESTLAPDLKDRRWDFFPNQNIYSSYAQVCQNIRNAVYGSASQGPTIGSAVEGLYLSLTPRSGAAELFVDPLHEGSIEEHFLEACVAGNWPDMKRILESRPNIARTALTVSKENALHFAHKIRDEDVLSAVTRLFESGASLSQVSSFSNQCNKPVLGHLRVGGPPIIRMIAYGTCKGVEAFLLLCTIENPCTLCQSPGGRSAAIAMATKHAKSAILELLITHARRLEPGFPQRNRSREQVVRSRLIVTLIDGGVKRLASSQLSPDLPEGFLRACLHGEKYMNVIQETFSILLRYGFYHFKDDYSTYLNRAIEQGNIDFCRFIIKLIPNGNLNIRPAKIDGIDRDFSATYLSAAIQHGSREIFNLIINRPDVDSQLGTKVQTPLVFKAWPKIETSLFEGFLRGRPQPHMDNYRLFYLTLSAGSSHYDTYFGEELIRRERLHNVHGELWWSEKRSGIYYRYRSFSPLSAAIAHGWEAMFKILLDNGALINEGVFPSHWSRGPRPHKARSLKALKSYREPLNDIDEFRMPYMAARQLAQPNPNPEPPLEVIRIWLQHSSRVPDNLIRAIILHKSELSEDKRGVGEMDKFWEELINEKPEECKQNRRYMDKRTIDVLLIAILHADLTAVRGILDMRLPMTPISWWFGHYIIGNTDPWAFVINRISMLNYEKAKATRLNDLDEIKHISDELERLELIAIDLEAQGYGYSFLGYIDLFLGTMVMIIRIQYRRCTMFFEDTDSLLTSLDLVGWVLLFFWLLCWLNIWLFGCQKLPERFTVMPYSSKRARERVPVHIWKGGLFGLLPPVFTEAIYYGVFMFSIEKSCPLWRYGERRNMQIRWSRLVRKILEAFGQKI</sequence>
<evidence type="ECO:0000259" key="2">
    <source>
        <dbReference type="PROSITE" id="PS50011"/>
    </source>
</evidence>
<name>A0AAV9UM66_9PEZI</name>
<dbReference type="SUPFAM" id="SSF56112">
    <property type="entry name" value="Protein kinase-like (PK-like)"/>
    <property type="match status" value="1"/>
</dbReference>
<dbReference type="InterPro" id="IPR002110">
    <property type="entry name" value="Ankyrin_rpt"/>
</dbReference>
<dbReference type="Gene3D" id="1.10.510.10">
    <property type="entry name" value="Transferase(Phosphotransferase) domain 1"/>
    <property type="match status" value="1"/>
</dbReference>
<dbReference type="InterPro" id="IPR000719">
    <property type="entry name" value="Prot_kinase_dom"/>
</dbReference>
<feature type="transmembrane region" description="Helical" evidence="1">
    <location>
        <begin position="1124"/>
        <end position="1145"/>
    </location>
</feature>
<dbReference type="SMART" id="SM00248">
    <property type="entry name" value="ANK"/>
    <property type="match status" value="3"/>
</dbReference>
<evidence type="ECO:0000256" key="1">
    <source>
        <dbReference type="SAM" id="Phobius"/>
    </source>
</evidence>
<comment type="caution">
    <text evidence="3">The sequence shown here is derived from an EMBL/GenBank/DDBJ whole genome shotgun (WGS) entry which is preliminary data.</text>
</comment>
<dbReference type="GO" id="GO:0005524">
    <property type="term" value="F:ATP binding"/>
    <property type="evidence" value="ECO:0007669"/>
    <property type="project" value="InterPro"/>
</dbReference>
<dbReference type="InterPro" id="IPR008271">
    <property type="entry name" value="Ser/Thr_kinase_AS"/>
</dbReference>
<dbReference type="AlphaFoldDB" id="A0AAV9UM66"/>
<reference evidence="3 4" key="1">
    <citation type="submission" date="2019-10" db="EMBL/GenBank/DDBJ databases">
        <authorList>
            <person name="Palmer J.M."/>
        </authorList>
    </citation>
    <scope>NUCLEOTIDE SEQUENCE [LARGE SCALE GENOMIC DNA]</scope>
    <source>
        <strain evidence="3 4">TWF730</strain>
    </source>
</reference>
<dbReference type="Pfam" id="PF00069">
    <property type="entry name" value="Pkinase"/>
    <property type="match status" value="1"/>
</dbReference>
<organism evidence="3 4">
    <name type="scientific">Orbilia blumenaviensis</name>
    <dbReference type="NCBI Taxonomy" id="1796055"/>
    <lineage>
        <taxon>Eukaryota</taxon>
        <taxon>Fungi</taxon>
        <taxon>Dikarya</taxon>
        <taxon>Ascomycota</taxon>
        <taxon>Pezizomycotina</taxon>
        <taxon>Orbiliomycetes</taxon>
        <taxon>Orbiliales</taxon>
        <taxon>Orbiliaceae</taxon>
        <taxon>Orbilia</taxon>
    </lineage>
</organism>
<dbReference type="SUPFAM" id="SSF48403">
    <property type="entry name" value="Ankyrin repeat"/>
    <property type="match status" value="1"/>
</dbReference>
<dbReference type="InterPro" id="IPR011009">
    <property type="entry name" value="Kinase-like_dom_sf"/>
</dbReference>
<dbReference type="Gene3D" id="1.25.40.20">
    <property type="entry name" value="Ankyrin repeat-containing domain"/>
    <property type="match status" value="1"/>
</dbReference>
<dbReference type="SMART" id="SM00220">
    <property type="entry name" value="S_TKc"/>
    <property type="match status" value="1"/>
</dbReference>
<dbReference type="PROSITE" id="PS00108">
    <property type="entry name" value="PROTEIN_KINASE_ST"/>
    <property type="match status" value="1"/>
</dbReference>
<dbReference type="GO" id="GO:0004674">
    <property type="term" value="F:protein serine/threonine kinase activity"/>
    <property type="evidence" value="ECO:0007669"/>
    <property type="project" value="TreeGrafter"/>
</dbReference>
<evidence type="ECO:0000313" key="3">
    <source>
        <dbReference type="EMBL" id="KAK6343342.1"/>
    </source>
</evidence>
<feature type="domain" description="Protein kinase" evidence="2">
    <location>
        <begin position="110"/>
        <end position="422"/>
    </location>
</feature>
<dbReference type="EMBL" id="JAVHNS010000009">
    <property type="protein sequence ID" value="KAK6343342.1"/>
    <property type="molecule type" value="Genomic_DNA"/>
</dbReference>
<dbReference type="Proteomes" id="UP001373714">
    <property type="component" value="Unassembled WGS sequence"/>
</dbReference>
<gene>
    <name evidence="3" type="ORF">TWF730_010933</name>
</gene>